<keyword evidence="2" id="KW-1185">Reference proteome</keyword>
<name>A0ABV7YAE2_9ACTN</name>
<dbReference type="RefSeq" id="WP_205120814.1">
    <property type="nucleotide sequence ID" value="NZ_JAFBCM010000001.1"/>
</dbReference>
<dbReference type="Proteomes" id="UP001595699">
    <property type="component" value="Unassembled WGS sequence"/>
</dbReference>
<comment type="caution">
    <text evidence="1">The sequence shown here is derived from an EMBL/GenBank/DDBJ whole genome shotgun (WGS) entry which is preliminary data.</text>
</comment>
<accession>A0ABV7YAE2</accession>
<organism evidence="1 2">
    <name type="scientific">Tenggerimyces flavus</name>
    <dbReference type="NCBI Taxonomy" id="1708749"/>
    <lineage>
        <taxon>Bacteria</taxon>
        <taxon>Bacillati</taxon>
        <taxon>Actinomycetota</taxon>
        <taxon>Actinomycetes</taxon>
        <taxon>Propionibacteriales</taxon>
        <taxon>Nocardioidaceae</taxon>
        <taxon>Tenggerimyces</taxon>
    </lineage>
</organism>
<evidence type="ECO:0000313" key="1">
    <source>
        <dbReference type="EMBL" id="MFC3762286.1"/>
    </source>
</evidence>
<proteinExistence type="predicted"/>
<evidence type="ECO:0000313" key="2">
    <source>
        <dbReference type="Proteomes" id="UP001595699"/>
    </source>
</evidence>
<protein>
    <submittedName>
        <fullName evidence="1">Uncharacterized protein</fullName>
    </submittedName>
</protein>
<dbReference type="EMBL" id="JBHRZH010000012">
    <property type="protein sequence ID" value="MFC3762286.1"/>
    <property type="molecule type" value="Genomic_DNA"/>
</dbReference>
<reference evidence="2" key="1">
    <citation type="journal article" date="2019" name="Int. J. Syst. Evol. Microbiol.">
        <title>The Global Catalogue of Microorganisms (GCM) 10K type strain sequencing project: providing services to taxonomists for standard genome sequencing and annotation.</title>
        <authorList>
            <consortium name="The Broad Institute Genomics Platform"/>
            <consortium name="The Broad Institute Genome Sequencing Center for Infectious Disease"/>
            <person name="Wu L."/>
            <person name="Ma J."/>
        </authorList>
    </citation>
    <scope>NUCLEOTIDE SEQUENCE [LARGE SCALE GENOMIC DNA]</scope>
    <source>
        <strain evidence="2">CGMCC 4.7241</strain>
    </source>
</reference>
<sequence length="173" mass="19267">MIPPEERRHLNHGPRAGELPGGSGLIEVVLTSTVSADDVVSRAKEVLLVVVSMTAEELVSEAAWAGLLPTWFLDACAPEQSSEEAAAWLACWRALDPDARERAARERPWSVADWLHWLQPEERQWYWWDALVKEEGSASVWVEVLGWPAPLGAFEWLLRAAGAITVDMKQTLS</sequence>
<gene>
    <name evidence="1" type="ORF">ACFOUW_15700</name>
</gene>